<feature type="region of interest" description="Disordered" evidence="1">
    <location>
        <begin position="117"/>
        <end position="318"/>
    </location>
</feature>
<dbReference type="Proteomes" id="UP001066276">
    <property type="component" value="Chromosome 10"/>
</dbReference>
<sequence length="531" mass="55241">MLSRCTREEGHRLAKVSKEINTAALKILFERIGTLPPLFDHEKQVPVVDYADPKGPGSRKCTGLVNPHGPASQDVATLRISMASSEDPQGPGSRKGADSVNLHGPASRDAATLRISMAGSTDPQDPGSRKGAGPVNLHGPASRDAATLRISMAGSTDPQDPGSRKGAGPVNLHGPASRDAATLRISMAGSTDPQDPGSRKGAGPVNLHGPASRDAATLRISMAGSTDPQDPGSRKSAGPVNLHGPASRDAATLRISMAGSTDPQDPGARKGAGPVNLHGPASRDAATLRISMAGSTDPQGPGAREGAGPVKLHGPASRDAATLRISMAGSTDPQGPGAREACTVDFHGLRFTALNGSEDSEGSGCTWCRNHKGCWFWGSARQWIHCRCALADPGGRTCRSAWCLTPHDTAALLFSILGHASPSALWPMDESALTSLPISEHHGFMLELRVKPGFPPLSTLLPMHRRFTSSRCPLHETLASACKPASSQLMRCSDNMCLPCRGRCGAEEALAVCSESFIPSADDSCVVLSAV</sequence>
<protein>
    <submittedName>
        <fullName evidence="2">Uncharacterized protein</fullName>
    </submittedName>
</protein>
<evidence type="ECO:0000313" key="2">
    <source>
        <dbReference type="EMBL" id="KAJ1095455.1"/>
    </source>
</evidence>
<proteinExistence type="predicted"/>
<evidence type="ECO:0000313" key="3">
    <source>
        <dbReference type="Proteomes" id="UP001066276"/>
    </source>
</evidence>
<reference evidence="2" key="1">
    <citation type="journal article" date="2022" name="bioRxiv">
        <title>Sequencing and chromosome-scale assembly of the giantPleurodeles waltlgenome.</title>
        <authorList>
            <person name="Brown T."/>
            <person name="Elewa A."/>
            <person name="Iarovenko S."/>
            <person name="Subramanian E."/>
            <person name="Araus A.J."/>
            <person name="Petzold A."/>
            <person name="Susuki M."/>
            <person name="Suzuki K.-i.T."/>
            <person name="Hayashi T."/>
            <person name="Toyoda A."/>
            <person name="Oliveira C."/>
            <person name="Osipova E."/>
            <person name="Leigh N.D."/>
            <person name="Simon A."/>
            <person name="Yun M.H."/>
        </authorList>
    </citation>
    <scope>NUCLEOTIDE SEQUENCE</scope>
    <source>
        <strain evidence="2">20211129_DDA</strain>
        <tissue evidence="2">Liver</tissue>
    </source>
</reference>
<dbReference type="EMBL" id="JANPWB010000014">
    <property type="protein sequence ID" value="KAJ1095455.1"/>
    <property type="molecule type" value="Genomic_DNA"/>
</dbReference>
<gene>
    <name evidence="2" type="ORF">NDU88_000618</name>
</gene>
<accession>A0AAV7LXY9</accession>
<evidence type="ECO:0000256" key="1">
    <source>
        <dbReference type="SAM" id="MobiDB-lite"/>
    </source>
</evidence>
<name>A0AAV7LXY9_PLEWA</name>
<keyword evidence="3" id="KW-1185">Reference proteome</keyword>
<feature type="region of interest" description="Disordered" evidence="1">
    <location>
        <begin position="84"/>
        <end position="104"/>
    </location>
</feature>
<organism evidence="2 3">
    <name type="scientific">Pleurodeles waltl</name>
    <name type="common">Iberian ribbed newt</name>
    <dbReference type="NCBI Taxonomy" id="8319"/>
    <lineage>
        <taxon>Eukaryota</taxon>
        <taxon>Metazoa</taxon>
        <taxon>Chordata</taxon>
        <taxon>Craniata</taxon>
        <taxon>Vertebrata</taxon>
        <taxon>Euteleostomi</taxon>
        <taxon>Amphibia</taxon>
        <taxon>Batrachia</taxon>
        <taxon>Caudata</taxon>
        <taxon>Salamandroidea</taxon>
        <taxon>Salamandridae</taxon>
        <taxon>Pleurodelinae</taxon>
        <taxon>Pleurodeles</taxon>
    </lineage>
</organism>
<comment type="caution">
    <text evidence="2">The sequence shown here is derived from an EMBL/GenBank/DDBJ whole genome shotgun (WGS) entry which is preliminary data.</text>
</comment>
<dbReference type="AlphaFoldDB" id="A0AAV7LXY9"/>